<dbReference type="AlphaFoldDB" id="A0A3B1BT89"/>
<name>A0A3B1BT89_9ZZZZ</name>
<sequence length="76" mass="8153">MTPFIGNHTDEHAAGIPFSFTDYDVYGHASAVIAGSKEAAMALMDWTGRAIRDGKRGAIPAHLASILVRLGIEEKQ</sequence>
<organism evidence="1">
    <name type="scientific">hydrothermal vent metagenome</name>
    <dbReference type="NCBI Taxonomy" id="652676"/>
    <lineage>
        <taxon>unclassified sequences</taxon>
        <taxon>metagenomes</taxon>
        <taxon>ecological metagenomes</taxon>
    </lineage>
</organism>
<proteinExistence type="predicted"/>
<protein>
    <submittedName>
        <fullName evidence="1">Uncharacterized protein</fullName>
    </submittedName>
</protein>
<gene>
    <name evidence="1" type="ORF">MNBD_GAMMA26-343</name>
</gene>
<accession>A0A3B1BT89</accession>
<reference evidence="1" key="1">
    <citation type="submission" date="2018-06" db="EMBL/GenBank/DDBJ databases">
        <authorList>
            <person name="Zhirakovskaya E."/>
        </authorList>
    </citation>
    <scope>NUCLEOTIDE SEQUENCE</scope>
</reference>
<dbReference type="EMBL" id="UOFX01000053">
    <property type="protein sequence ID" value="VAX09555.1"/>
    <property type="molecule type" value="Genomic_DNA"/>
</dbReference>
<evidence type="ECO:0000313" key="1">
    <source>
        <dbReference type="EMBL" id="VAX09555.1"/>
    </source>
</evidence>